<evidence type="ECO:0000313" key="2">
    <source>
        <dbReference type="EMBL" id="POH74927.1"/>
    </source>
</evidence>
<organism evidence="2 3">
    <name type="scientific">Arthrobacter glacialis</name>
    <dbReference type="NCBI Taxonomy" id="1664"/>
    <lineage>
        <taxon>Bacteria</taxon>
        <taxon>Bacillati</taxon>
        <taxon>Actinomycetota</taxon>
        <taxon>Actinomycetes</taxon>
        <taxon>Micrococcales</taxon>
        <taxon>Micrococcaceae</taxon>
        <taxon>Arthrobacter</taxon>
    </lineage>
</organism>
<feature type="chain" id="PRO_5015572049" description="Peptidase" evidence="1">
    <location>
        <begin position="42"/>
        <end position="233"/>
    </location>
</feature>
<dbReference type="InterPro" id="IPR006311">
    <property type="entry name" value="TAT_signal"/>
</dbReference>
<evidence type="ECO:0008006" key="4">
    <source>
        <dbReference type="Google" id="ProtNLM"/>
    </source>
</evidence>
<evidence type="ECO:0000256" key="1">
    <source>
        <dbReference type="SAM" id="SignalP"/>
    </source>
</evidence>
<feature type="signal peptide" evidence="1">
    <location>
        <begin position="1"/>
        <end position="41"/>
    </location>
</feature>
<name>A0A2S4A1C7_ARTGL</name>
<dbReference type="Proteomes" id="UP000237061">
    <property type="component" value="Unassembled WGS sequence"/>
</dbReference>
<protein>
    <recommendedName>
        <fullName evidence="4">Peptidase</fullName>
    </recommendedName>
</protein>
<sequence length="233" mass="23736">MTSTRDSPGRLDLTGPARRTVLATAVALAATICTLGSPASAQDPRDAVVPAVMPASQKTNLAYSSDGVDYSAGFPVLFTAATKLVPGEGVAESLWIRNDNAMAVKVWLAVPASDGIEQVHLRVGLKPQPVVTLEPGASSELQAHVWLPESVGNDAQAQSLPVRLQVNVGQVGETVLGETVLGETGATSSIWPVGLAVLMGGVGALVASRKRSDRPVVLTAPTVSSAPGVGGSS</sequence>
<reference evidence="2 3" key="1">
    <citation type="submission" date="2018-01" db="EMBL/GenBank/DDBJ databases">
        <title>Arthrobacter sp. nov., from glaciers in China.</title>
        <authorList>
            <person name="Liu Q."/>
            <person name="Xin Y.-H."/>
        </authorList>
    </citation>
    <scope>NUCLEOTIDE SEQUENCE [LARGE SCALE GENOMIC DNA]</scope>
    <source>
        <strain evidence="2 3">HLT2-12-2</strain>
    </source>
</reference>
<proteinExistence type="predicted"/>
<accession>A0A2S4A1C7</accession>
<dbReference type="RefSeq" id="WP_103464335.1">
    <property type="nucleotide sequence ID" value="NZ_PPXC01000002.1"/>
</dbReference>
<evidence type="ECO:0000313" key="3">
    <source>
        <dbReference type="Proteomes" id="UP000237061"/>
    </source>
</evidence>
<dbReference type="PROSITE" id="PS51318">
    <property type="entry name" value="TAT"/>
    <property type="match status" value="1"/>
</dbReference>
<dbReference type="AlphaFoldDB" id="A0A2S4A1C7"/>
<dbReference type="NCBIfam" id="TIGR01167">
    <property type="entry name" value="LPXTG_anchor"/>
    <property type="match status" value="1"/>
</dbReference>
<comment type="caution">
    <text evidence="2">The sequence shown here is derived from an EMBL/GenBank/DDBJ whole genome shotgun (WGS) entry which is preliminary data.</text>
</comment>
<dbReference type="EMBL" id="PPXC01000002">
    <property type="protein sequence ID" value="POH74927.1"/>
    <property type="molecule type" value="Genomic_DNA"/>
</dbReference>
<keyword evidence="1" id="KW-0732">Signal</keyword>
<keyword evidence="3" id="KW-1185">Reference proteome</keyword>
<gene>
    <name evidence="2" type="ORF">CVS27_03445</name>
</gene>